<dbReference type="AlphaFoldDB" id="A0A3Q7EH03"/>
<keyword evidence="2" id="KW-1185">Reference proteome</keyword>
<reference evidence="1" key="2">
    <citation type="submission" date="2019-01" db="UniProtKB">
        <authorList>
            <consortium name="EnsemblPlants"/>
        </authorList>
    </citation>
    <scope>IDENTIFICATION</scope>
    <source>
        <strain evidence="1">cv. Heinz 1706</strain>
    </source>
</reference>
<sequence>MLKYIFKNKSESAETSIRILNKSICWAALIFNTVTLPTLTTETNLLLCKHYLSSIGAELQEFHFSLTRKEDYGVAVVYQETAVKCRTVRKVKRKLQLSFEGSK</sequence>
<dbReference type="Proteomes" id="UP000004994">
    <property type="component" value="Chromosome 1"/>
</dbReference>
<name>A0A3Q7EH03_SOLLC</name>
<accession>A0A3Q7EH03</accession>
<proteinExistence type="predicted"/>
<dbReference type="Gramene" id="Solyc01g073745.1.1">
    <property type="protein sequence ID" value="Solyc01g073745.1.1"/>
    <property type="gene ID" value="Solyc01g073745.1"/>
</dbReference>
<reference evidence="1" key="1">
    <citation type="journal article" date="2012" name="Nature">
        <title>The tomato genome sequence provides insights into fleshy fruit evolution.</title>
        <authorList>
            <consortium name="Tomato Genome Consortium"/>
        </authorList>
    </citation>
    <scope>NUCLEOTIDE SEQUENCE [LARGE SCALE GENOMIC DNA]</scope>
    <source>
        <strain evidence="1">cv. Heinz 1706</strain>
    </source>
</reference>
<organism evidence="1">
    <name type="scientific">Solanum lycopersicum</name>
    <name type="common">Tomato</name>
    <name type="synonym">Lycopersicon esculentum</name>
    <dbReference type="NCBI Taxonomy" id="4081"/>
    <lineage>
        <taxon>Eukaryota</taxon>
        <taxon>Viridiplantae</taxon>
        <taxon>Streptophyta</taxon>
        <taxon>Embryophyta</taxon>
        <taxon>Tracheophyta</taxon>
        <taxon>Spermatophyta</taxon>
        <taxon>Magnoliopsida</taxon>
        <taxon>eudicotyledons</taxon>
        <taxon>Gunneridae</taxon>
        <taxon>Pentapetalae</taxon>
        <taxon>asterids</taxon>
        <taxon>lamiids</taxon>
        <taxon>Solanales</taxon>
        <taxon>Solanaceae</taxon>
        <taxon>Solanoideae</taxon>
        <taxon>Solaneae</taxon>
        <taxon>Solanum</taxon>
        <taxon>Solanum subgen. Lycopersicon</taxon>
    </lineage>
</organism>
<protein>
    <submittedName>
        <fullName evidence="1">Uncharacterized protein</fullName>
    </submittedName>
</protein>
<evidence type="ECO:0000313" key="1">
    <source>
        <dbReference type="EnsemblPlants" id="Solyc01g073745.1.1"/>
    </source>
</evidence>
<dbReference type="InParanoid" id="A0A3Q7EH03"/>
<evidence type="ECO:0000313" key="2">
    <source>
        <dbReference type="Proteomes" id="UP000004994"/>
    </source>
</evidence>
<dbReference type="EnsemblPlants" id="Solyc01g073745.1.1">
    <property type="protein sequence ID" value="Solyc01g073745.1.1"/>
    <property type="gene ID" value="Solyc01g073745.1"/>
</dbReference>